<keyword evidence="3" id="KW-1185">Reference proteome</keyword>
<keyword evidence="1" id="KW-0812">Transmembrane</keyword>
<evidence type="ECO:0000256" key="1">
    <source>
        <dbReference type="SAM" id="Phobius"/>
    </source>
</evidence>
<keyword evidence="1" id="KW-0472">Membrane</keyword>
<accession>A0A402AU83</accession>
<feature type="transmembrane region" description="Helical" evidence="1">
    <location>
        <begin position="59"/>
        <end position="81"/>
    </location>
</feature>
<evidence type="ECO:0000313" key="2">
    <source>
        <dbReference type="EMBL" id="GCE22706.1"/>
    </source>
</evidence>
<dbReference type="AlphaFoldDB" id="A0A402AU83"/>
<feature type="transmembrane region" description="Helical" evidence="1">
    <location>
        <begin position="153"/>
        <end position="171"/>
    </location>
</feature>
<feature type="transmembrane region" description="Helical" evidence="1">
    <location>
        <begin position="6"/>
        <end position="26"/>
    </location>
</feature>
<name>A0A402AU83_9CHLR</name>
<dbReference type="OrthoDB" id="161727at2"/>
<feature type="transmembrane region" description="Helical" evidence="1">
    <location>
        <begin position="236"/>
        <end position="257"/>
    </location>
</feature>
<feature type="transmembrane region" description="Helical" evidence="1">
    <location>
        <begin position="33"/>
        <end position="53"/>
    </location>
</feature>
<dbReference type="Proteomes" id="UP000287188">
    <property type="component" value="Unassembled WGS sequence"/>
</dbReference>
<dbReference type="EMBL" id="BIFS01000002">
    <property type="protein sequence ID" value="GCE22706.1"/>
    <property type="molecule type" value="Genomic_DNA"/>
</dbReference>
<proteinExistence type="predicted"/>
<feature type="transmembrane region" description="Helical" evidence="1">
    <location>
        <begin position="208"/>
        <end position="230"/>
    </location>
</feature>
<organism evidence="2 3">
    <name type="scientific">Dictyobacter kobayashii</name>
    <dbReference type="NCBI Taxonomy" id="2014872"/>
    <lineage>
        <taxon>Bacteria</taxon>
        <taxon>Bacillati</taxon>
        <taxon>Chloroflexota</taxon>
        <taxon>Ktedonobacteria</taxon>
        <taxon>Ktedonobacterales</taxon>
        <taxon>Dictyobacteraceae</taxon>
        <taxon>Dictyobacter</taxon>
    </lineage>
</organism>
<sequence>MLNTDMLLILKLILTPFFTGVVSAVGRRWGSQVSGWLIGLPLTAGPISVFLALEHGSFFASHAAHGTLLGVVSLAAFCLAYSWSSWKFNWPISLLIGWLVFAIATFLLMPLQLPLLVSFIGVVCILLLTLVLFPREIASANASQTVSSSRWEILGRMVTATIFVLLLTASANLLGPVLSGLLAPFPLFATILAVFAHHFQDAGSARRVLHGLIFGAFAFATFFLVIAQYLPTWGLALTFTGAIVTALLVQGCSFWILKSYERKKRNLFRSVTIDRD</sequence>
<comment type="caution">
    <text evidence="2">The sequence shown here is derived from an EMBL/GenBank/DDBJ whole genome shotgun (WGS) entry which is preliminary data.</text>
</comment>
<feature type="transmembrane region" description="Helical" evidence="1">
    <location>
        <begin position="115"/>
        <end position="133"/>
    </location>
</feature>
<gene>
    <name evidence="2" type="ORF">KDK_65060</name>
</gene>
<evidence type="ECO:0000313" key="3">
    <source>
        <dbReference type="Proteomes" id="UP000287188"/>
    </source>
</evidence>
<feature type="transmembrane region" description="Helical" evidence="1">
    <location>
        <begin position="88"/>
        <end position="109"/>
    </location>
</feature>
<protein>
    <submittedName>
        <fullName evidence="2">Uncharacterized protein</fullName>
    </submittedName>
</protein>
<reference evidence="3" key="1">
    <citation type="submission" date="2018-12" db="EMBL/GenBank/DDBJ databases">
        <title>Tengunoibacter tsumagoiensis gen. nov., sp. nov., Dictyobacter kobayashii sp. nov., D. alpinus sp. nov., and D. joshuensis sp. nov. and description of Dictyobacteraceae fam. nov. within the order Ktedonobacterales isolated from Tengu-no-mugimeshi.</title>
        <authorList>
            <person name="Wang C.M."/>
            <person name="Zheng Y."/>
            <person name="Sakai Y."/>
            <person name="Toyoda A."/>
            <person name="Minakuchi Y."/>
            <person name="Abe K."/>
            <person name="Yokota A."/>
            <person name="Yabe S."/>
        </authorList>
    </citation>
    <scope>NUCLEOTIDE SEQUENCE [LARGE SCALE GENOMIC DNA]</scope>
    <source>
        <strain evidence="3">Uno11</strain>
    </source>
</reference>
<feature type="transmembrane region" description="Helical" evidence="1">
    <location>
        <begin position="177"/>
        <end position="196"/>
    </location>
</feature>
<keyword evidence="1" id="KW-1133">Transmembrane helix</keyword>
<dbReference type="RefSeq" id="WP_126555861.1">
    <property type="nucleotide sequence ID" value="NZ_BIFS01000002.1"/>
</dbReference>